<feature type="transmembrane region" description="Helical" evidence="6">
    <location>
        <begin position="20"/>
        <end position="44"/>
    </location>
</feature>
<proteinExistence type="inferred from homology"/>
<dbReference type="AlphaFoldDB" id="A0A3B5QH18"/>
<reference evidence="8" key="1">
    <citation type="submission" date="2012-01" db="EMBL/GenBank/DDBJ databases">
        <authorList>
            <person name="Walter R."/>
            <person name="Schartl M."/>
            <person name="Warren W."/>
        </authorList>
    </citation>
    <scope>NUCLEOTIDE SEQUENCE [LARGE SCALE GENOMIC DNA]</scope>
    <source>
        <strain evidence="8">JP 163 A</strain>
    </source>
</reference>
<dbReference type="Pfam" id="PF15807">
    <property type="entry name" value="MAP17"/>
    <property type="match status" value="1"/>
</dbReference>
<dbReference type="PANTHER" id="PTHR15296:SF1">
    <property type="entry name" value="PDZK1 INTERACTING PROTEIN 1"/>
    <property type="match status" value="1"/>
</dbReference>
<dbReference type="Proteomes" id="UP000002852">
    <property type="component" value="Unassembled WGS sequence"/>
</dbReference>
<evidence type="ECO:0000256" key="3">
    <source>
        <dbReference type="ARBA" id="ARBA00022989"/>
    </source>
</evidence>
<evidence type="ECO:0000256" key="4">
    <source>
        <dbReference type="ARBA" id="ARBA00023136"/>
    </source>
</evidence>
<dbReference type="InParanoid" id="A0A3B5QH18"/>
<evidence type="ECO:0000256" key="6">
    <source>
        <dbReference type="SAM" id="Phobius"/>
    </source>
</evidence>
<keyword evidence="4 6" id="KW-0472">Membrane</keyword>
<comment type="subcellular location">
    <subcellularLocation>
        <location evidence="1">Membrane</location>
        <topology evidence="1">Single-pass membrane protein</topology>
    </subcellularLocation>
</comment>
<accession>A0A3B5QH18</accession>
<dbReference type="Ensembl" id="ENSXMAT00000042396.1">
    <property type="protein sequence ID" value="ENSXMAP00000030213.1"/>
    <property type="gene ID" value="ENSXMAG00000028897.1"/>
</dbReference>
<keyword evidence="2 6" id="KW-0812">Transmembrane</keyword>
<reference evidence="8" key="2">
    <citation type="journal article" date="2013" name="Nat. Genet.">
        <title>The genome of the platyfish, Xiphophorus maculatus, provides insights into evolutionary adaptation and several complex traits.</title>
        <authorList>
            <person name="Schartl M."/>
            <person name="Walter R.B."/>
            <person name="Shen Y."/>
            <person name="Garcia T."/>
            <person name="Catchen J."/>
            <person name="Amores A."/>
            <person name="Braasch I."/>
            <person name="Chalopin D."/>
            <person name="Volff J.N."/>
            <person name="Lesch K.P."/>
            <person name="Bisazza A."/>
            <person name="Minx P."/>
            <person name="Hillier L."/>
            <person name="Wilson R.K."/>
            <person name="Fuerstenberg S."/>
            <person name="Boore J."/>
            <person name="Searle S."/>
            <person name="Postlethwait J.H."/>
            <person name="Warren W.C."/>
        </authorList>
    </citation>
    <scope>NUCLEOTIDE SEQUENCE [LARGE SCALE GENOMIC DNA]</scope>
    <source>
        <strain evidence="8">JP 163 A</strain>
    </source>
</reference>
<evidence type="ECO:0000256" key="2">
    <source>
        <dbReference type="ARBA" id="ARBA00022692"/>
    </source>
</evidence>
<evidence type="ECO:0000256" key="1">
    <source>
        <dbReference type="ARBA" id="ARBA00004167"/>
    </source>
</evidence>
<reference evidence="7" key="4">
    <citation type="submission" date="2025-09" db="UniProtKB">
        <authorList>
            <consortium name="Ensembl"/>
        </authorList>
    </citation>
    <scope>IDENTIFICATION</scope>
    <source>
        <strain evidence="7">JP 163 A</strain>
    </source>
</reference>
<dbReference type="InterPro" id="IPR031627">
    <property type="entry name" value="PDZK1IP1/SMIM24"/>
</dbReference>
<evidence type="ECO:0000313" key="8">
    <source>
        <dbReference type="Proteomes" id="UP000002852"/>
    </source>
</evidence>
<organism evidence="7 8">
    <name type="scientific">Xiphophorus maculatus</name>
    <name type="common">Southern platyfish</name>
    <name type="synonym">Platypoecilus maculatus</name>
    <dbReference type="NCBI Taxonomy" id="8083"/>
    <lineage>
        <taxon>Eukaryota</taxon>
        <taxon>Metazoa</taxon>
        <taxon>Chordata</taxon>
        <taxon>Craniata</taxon>
        <taxon>Vertebrata</taxon>
        <taxon>Euteleostomi</taxon>
        <taxon>Actinopterygii</taxon>
        <taxon>Neopterygii</taxon>
        <taxon>Teleostei</taxon>
        <taxon>Neoteleostei</taxon>
        <taxon>Acanthomorphata</taxon>
        <taxon>Ovalentaria</taxon>
        <taxon>Atherinomorphae</taxon>
        <taxon>Cyprinodontiformes</taxon>
        <taxon>Poeciliidae</taxon>
        <taxon>Poeciliinae</taxon>
        <taxon>Xiphophorus</taxon>
    </lineage>
</organism>
<comment type="similarity">
    <text evidence="5">Belongs to the PDZK1-interacting protein 1/SMIM24 family.</text>
</comment>
<protein>
    <submittedName>
        <fullName evidence="7">Uncharacterized protein</fullName>
    </submittedName>
</protein>
<name>A0A3B5QH18_XIPMA</name>
<dbReference type="STRING" id="8083.ENSXMAP00000030213"/>
<dbReference type="GO" id="GO:0016020">
    <property type="term" value="C:membrane"/>
    <property type="evidence" value="ECO:0007669"/>
    <property type="project" value="UniProtKB-SubCell"/>
</dbReference>
<reference evidence="7" key="3">
    <citation type="submission" date="2025-08" db="UniProtKB">
        <authorList>
            <consortium name="Ensembl"/>
        </authorList>
    </citation>
    <scope>IDENTIFICATION</scope>
    <source>
        <strain evidence="7">JP 163 A</strain>
    </source>
</reference>
<evidence type="ECO:0000256" key="5">
    <source>
        <dbReference type="ARBA" id="ARBA00049650"/>
    </source>
</evidence>
<keyword evidence="8" id="KW-1185">Reference proteome</keyword>
<sequence length="99" mass="11291">TQLNNQKLTLLFLLFRPERLLPQWLTGIVAVCGFLILTFIAALVKKVWCESSRSVTTRLHHFRPSLIGLDHSYEDKNVSKGLKCGDDFTRSKTRKSSAE</sequence>
<dbReference type="GeneTree" id="ENSGT01130000279076"/>
<dbReference type="PANTHER" id="PTHR15296">
    <property type="entry name" value="MEMBRANE-ASSOCIATED PROTEIN MAP17"/>
    <property type="match status" value="1"/>
</dbReference>
<keyword evidence="3 6" id="KW-1133">Transmembrane helix</keyword>
<evidence type="ECO:0000313" key="7">
    <source>
        <dbReference type="Ensembl" id="ENSXMAP00000030213.1"/>
    </source>
</evidence>